<accession>A0A1G6PS68</accession>
<dbReference type="GO" id="GO:0016887">
    <property type="term" value="F:ATP hydrolysis activity"/>
    <property type="evidence" value="ECO:0007669"/>
    <property type="project" value="InterPro"/>
</dbReference>
<keyword evidence="4" id="KW-0067">ATP-binding</keyword>
<dbReference type="InterPro" id="IPR003439">
    <property type="entry name" value="ABC_transporter-like_ATP-bd"/>
</dbReference>
<dbReference type="GO" id="GO:0005524">
    <property type="term" value="F:ATP binding"/>
    <property type="evidence" value="ECO:0007669"/>
    <property type="project" value="UniProtKB-KW"/>
</dbReference>
<dbReference type="InterPro" id="IPR027417">
    <property type="entry name" value="P-loop_NTPase"/>
</dbReference>
<keyword evidence="7" id="KW-1185">Reference proteome</keyword>
<dbReference type="AlphaFoldDB" id="A0A1G6PS68"/>
<name>A0A1G6PS68_9BACT</name>
<dbReference type="PROSITE" id="PS00211">
    <property type="entry name" value="ABC_TRANSPORTER_1"/>
    <property type="match status" value="1"/>
</dbReference>
<dbReference type="PANTHER" id="PTHR46743">
    <property type="entry name" value="TEICHOIC ACIDS EXPORT ATP-BINDING PROTEIN TAGH"/>
    <property type="match status" value="1"/>
</dbReference>
<dbReference type="Gene3D" id="3.40.50.300">
    <property type="entry name" value="P-loop containing nucleotide triphosphate hydrolases"/>
    <property type="match status" value="1"/>
</dbReference>
<reference evidence="7" key="1">
    <citation type="submission" date="2016-10" db="EMBL/GenBank/DDBJ databases">
        <authorList>
            <person name="Varghese N."/>
            <person name="Submissions S."/>
        </authorList>
    </citation>
    <scope>NUCLEOTIDE SEQUENCE [LARGE SCALE GENOMIC DNA]</scope>
    <source>
        <strain evidence="7">DSM 23095</strain>
    </source>
</reference>
<dbReference type="GO" id="GO:0140359">
    <property type="term" value="F:ABC-type transporter activity"/>
    <property type="evidence" value="ECO:0007669"/>
    <property type="project" value="InterPro"/>
</dbReference>
<dbReference type="PROSITE" id="PS50893">
    <property type="entry name" value="ABC_TRANSPORTER_2"/>
    <property type="match status" value="1"/>
</dbReference>
<comment type="similarity">
    <text evidence="1">Belongs to the ABC transporter superfamily.</text>
</comment>
<protein>
    <submittedName>
        <fullName evidence="6">ABC-type polysaccharide/polyol phosphate transport system, ATPase component</fullName>
    </submittedName>
</protein>
<evidence type="ECO:0000313" key="7">
    <source>
        <dbReference type="Proteomes" id="UP000199060"/>
    </source>
</evidence>
<dbReference type="InterPro" id="IPR015860">
    <property type="entry name" value="ABC_transpr_TagH-like"/>
</dbReference>
<evidence type="ECO:0000259" key="5">
    <source>
        <dbReference type="PROSITE" id="PS50893"/>
    </source>
</evidence>
<dbReference type="InterPro" id="IPR050683">
    <property type="entry name" value="Bact_Polysacc_Export_ATP-bd"/>
</dbReference>
<keyword evidence="3" id="KW-0547">Nucleotide-binding</keyword>
<evidence type="ECO:0000256" key="1">
    <source>
        <dbReference type="ARBA" id="ARBA00005417"/>
    </source>
</evidence>
<dbReference type="EMBL" id="FNAC01000007">
    <property type="protein sequence ID" value="SDC83003.1"/>
    <property type="molecule type" value="Genomic_DNA"/>
</dbReference>
<proteinExistence type="inferred from homology"/>
<dbReference type="GO" id="GO:0016020">
    <property type="term" value="C:membrane"/>
    <property type="evidence" value="ECO:0007669"/>
    <property type="project" value="InterPro"/>
</dbReference>
<dbReference type="Proteomes" id="UP000199060">
    <property type="component" value="Unassembled WGS sequence"/>
</dbReference>
<evidence type="ECO:0000256" key="2">
    <source>
        <dbReference type="ARBA" id="ARBA00022448"/>
    </source>
</evidence>
<dbReference type="CDD" id="cd03220">
    <property type="entry name" value="ABC_KpsT_Wzt"/>
    <property type="match status" value="1"/>
</dbReference>
<gene>
    <name evidence="6" type="ORF">SAMN04488104_100723</name>
</gene>
<dbReference type="InterPro" id="IPR017871">
    <property type="entry name" value="ABC_transporter-like_CS"/>
</dbReference>
<evidence type="ECO:0000313" key="6">
    <source>
        <dbReference type="EMBL" id="SDC83003.1"/>
    </source>
</evidence>
<evidence type="ECO:0000256" key="3">
    <source>
        <dbReference type="ARBA" id="ARBA00022741"/>
    </source>
</evidence>
<dbReference type="InterPro" id="IPR003593">
    <property type="entry name" value="AAA+_ATPase"/>
</dbReference>
<dbReference type="SMART" id="SM00382">
    <property type="entry name" value="AAA"/>
    <property type="match status" value="1"/>
</dbReference>
<keyword evidence="2" id="KW-0813">Transport</keyword>
<dbReference type="Pfam" id="PF00005">
    <property type="entry name" value="ABC_tran"/>
    <property type="match status" value="1"/>
</dbReference>
<evidence type="ECO:0000256" key="4">
    <source>
        <dbReference type="ARBA" id="ARBA00022840"/>
    </source>
</evidence>
<sequence length="419" mass="48018">MDTVIKVENISKRYRIGLQEKRADTFAQQIWNNIKAPVENFKRIKSLGRFEEESESIHWALKDVSFEVKQGEVLGIIGKNGAGKSTLLKILSKITEPTCGRIEMNGRVAALLEVGTGFHPELTGRENIYMNGTILGMTKKEIDRKLDEIIDFSGVEKYVDTPVKFYSSGMRVRLGFSVAAHLEPEILIIDEVLAVGDYEFQQKCLGKMEDVSQKEGRTVLFVSHNMDAVSNLCRKSILLNNGSVEFIDKTELVLRKYLSSNLHLSNSYKDFKIDNISKICQINIHTSDPMGFHNFGKELIIEFVINSVEHIPNATLSFQLFDEKNRAIMHCWLFQSEHFFCTDDGNYKAICKIKNPKIYMGKYFLTAHLGEGKGGRKYQTLEKVCSFEVHMHGIKREFDWAPFACTYLEDFNWYVEKLD</sequence>
<dbReference type="SUPFAM" id="SSF52540">
    <property type="entry name" value="P-loop containing nucleoside triphosphate hydrolases"/>
    <property type="match status" value="1"/>
</dbReference>
<feature type="domain" description="ABC transporter" evidence="5">
    <location>
        <begin position="42"/>
        <end position="266"/>
    </location>
</feature>
<organism evidence="6 7">
    <name type="scientific">Algoriphagus faecimaris</name>
    <dbReference type="NCBI Taxonomy" id="686796"/>
    <lineage>
        <taxon>Bacteria</taxon>
        <taxon>Pseudomonadati</taxon>
        <taxon>Bacteroidota</taxon>
        <taxon>Cytophagia</taxon>
        <taxon>Cytophagales</taxon>
        <taxon>Cyclobacteriaceae</taxon>
        <taxon>Algoriphagus</taxon>
    </lineage>
</organism>
<dbReference type="STRING" id="686796.SAMN04488104_100723"/>
<dbReference type="PANTHER" id="PTHR46743:SF2">
    <property type="entry name" value="TEICHOIC ACIDS EXPORT ATP-BINDING PROTEIN TAGH"/>
    <property type="match status" value="1"/>
</dbReference>